<dbReference type="GO" id="GO:0071949">
    <property type="term" value="F:FAD binding"/>
    <property type="evidence" value="ECO:0007669"/>
    <property type="project" value="InterPro"/>
</dbReference>
<protein>
    <recommendedName>
        <fullName evidence="7">FAD dependent oxidoreductase domain-containing protein</fullName>
    </recommendedName>
</protein>
<feature type="domain" description="FAD dependent oxidoreductase" evidence="7">
    <location>
        <begin position="4"/>
        <end position="356"/>
    </location>
</feature>
<comment type="cofactor">
    <cofactor evidence="1 6">
        <name>FAD</name>
        <dbReference type="ChEBI" id="CHEBI:57692"/>
    </cofactor>
</comment>
<dbReference type="PIRSF" id="PIRSF000189">
    <property type="entry name" value="D-aa_oxidase"/>
    <property type="match status" value="1"/>
</dbReference>
<gene>
    <name evidence="8" type="ORF">CANARDRAFT_193881</name>
</gene>
<keyword evidence="9" id="KW-1185">Reference proteome</keyword>
<evidence type="ECO:0000256" key="5">
    <source>
        <dbReference type="ARBA" id="ARBA00023002"/>
    </source>
</evidence>
<dbReference type="Proteomes" id="UP000094801">
    <property type="component" value="Unassembled WGS sequence"/>
</dbReference>
<keyword evidence="5" id="KW-0560">Oxidoreductase</keyword>
<dbReference type="OrthoDB" id="409956at2759"/>
<accession>A0A1E4T8I3</accession>
<comment type="similarity">
    <text evidence="2">Belongs to the DAMOX/DASOX family.</text>
</comment>
<dbReference type="GO" id="GO:0005737">
    <property type="term" value="C:cytoplasm"/>
    <property type="evidence" value="ECO:0007669"/>
    <property type="project" value="TreeGrafter"/>
</dbReference>
<feature type="binding site" evidence="6">
    <location>
        <position position="341"/>
    </location>
    <ligand>
        <name>D-dopa</name>
        <dbReference type="ChEBI" id="CHEBI:149689"/>
    </ligand>
</feature>
<dbReference type="AlphaFoldDB" id="A0A1E4T8I3"/>
<dbReference type="InterPro" id="IPR023209">
    <property type="entry name" value="DAO"/>
</dbReference>
<evidence type="ECO:0000259" key="7">
    <source>
        <dbReference type="Pfam" id="PF01266"/>
    </source>
</evidence>
<dbReference type="PANTHER" id="PTHR11530">
    <property type="entry name" value="D-AMINO ACID OXIDASE"/>
    <property type="match status" value="1"/>
</dbReference>
<evidence type="ECO:0000256" key="1">
    <source>
        <dbReference type="ARBA" id="ARBA00001974"/>
    </source>
</evidence>
<dbReference type="STRING" id="983967.A0A1E4T8I3"/>
<evidence type="ECO:0000313" key="9">
    <source>
        <dbReference type="Proteomes" id="UP000094801"/>
    </source>
</evidence>
<dbReference type="EMBL" id="KV453847">
    <property type="protein sequence ID" value="ODV88052.1"/>
    <property type="molecule type" value="Genomic_DNA"/>
</dbReference>
<sequence length="368" mass="41138">MANIVVIGAGVVGLTNAYELAKLGHSITIVAQTIPSDFQFHANYTSPFAGANWHSFASLEDKYVQDIDIVGYHKFLELCNVKHSGVVSRRTFEYHTKDKFKKDGNLKDLPWFKNMCKNFEIIENDSELIPKGVDIEYGFAFDGVVISTTYYLTYLLNECFRLGVTLKRKTLKSLQEASQYHSSGMKADVIVNCSGLLAKSLVPDDTVYPIRGCTILVYNNIKDMISVNLVDEEHPDEMLYIMPRKEGGCVIGGSFQINNENTDIDEDQVDRILARASKYAPELIDPELGNNTELEIVRKQVGFRPARTGGYRIELDETTIITTTSDNNDKTPVVHCYGHGGAGYQSSWGSSELVTRIIANHLCNHNIT</sequence>
<proteinExistence type="inferred from homology"/>
<reference evidence="9" key="1">
    <citation type="submission" date="2016-04" db="EMBL/GenBank/DDBJ databases">
        <title>Comparative genomics of biotechnologically important yeasts.</title>
        <authorList>
            <consortium name="DOE Joint Genome Institute"/>
            <person name="Riley R."/>
            <person name="Haridas S."/>
            <person name="Wolfe K.H."/>
            <person name="Lopes M.R."/>
            <person name="Hittinger C.T."/>
            <person name="Goker M."/>
            <person name="Salamov A."/>
            <person name="Wisecaver J."/>
            <person name="Long T.M."/>
            <person name="Aerts A.L."/>
            <person name="Barry K."/>
            <person name="Choi C."/>
            <person name="Clum A."/>
            <person name="Coughlan A.Y."/>
            <person name="Deshpande S."/>
            <person name="Douglass A.P."/>
            <person name="Hanson S.J."/>
            <person name="Klenk H.-P."/>
            <person name="Labutti K."/>
            <person name="Lapidus A."/>
            <person name="Lindquist E."/>
            <person name="Lipzen A."/>
            <person name="Meier-Kolthoff J.P."/>
            <person name="Ohm R.A."/>
            <person name="Otillar R.P."/>
            <person name="Pangilinan J."/>
            <person name="Peng Y."/>
            <person name="Rokas A."/>
            <person name="Rosa C.A."/>
            <person name="Scheuner C."/>
            <person name="Sibirny A.A."/>
            <person name="Slot J.C."/>
            <person name="Stielow J.B."/>
            <person name="Sun H."/>
            <person name="Kurtzman C.P."/>
            <person name="Blackwell M."/>
            <person name="Grigoriev I.V."/>
            <person name="Jeffries T.W."/>
        </authorList>
    </citation>
    <scope>NUCLEOTIDE SEQUENCE [LARGE SCALE GENOMIC DNA]</scope>
    <source>
        <strain evidence="9">NRRL YB-2248</strain>
    </source>
</reference>
<dbReference type="Gene3D" id="3.30.9.10">
    <property type="entry name" value="D-Amino Acid Oxidase, subunit A, domain 2"/>
    <property type="match status" value="1"/>
</dbReference>
<dbReference type="SUPFAM" id="SSF54373">
    <property type="entry name" value="FAD-linked reductases, C-terminal domain"/>
    <property type="match status" value="1"/>
</dbReference>
<evidence type="ECO:0000256" key="2">
    <source>
        <dbReference type="ARBA" id="ARBA00006730"/>
    </source>
</evidence>
<dbReference type="GO" id="GO:0003884">
    <property type="term" value="F:D-amino-acid oxidase activity"/>
    <property type="evidence" value="ECO:0007669"/>
    <property type="project" value="InterPro"/>
</dbReference>
<dbReference type="InterPro" id="IPR006076">
    <property type="entry name" value="FAD-dep_OxRdtase"/>
</dbReference>
<evidence type="ECO:0000256" key="4">
    <source>
        <dbReference type="ARBA" id="ARBA00022827"/>
    </source>
</evidence>
<dbReference type="Gene3D" id="3.40.50.720">
    <property type="entry name" value="NAD(P)-binding Rossmann-like Domain"/>
    <property type="match status" value="1"/>
</dbReference>
<dbReference type="Pfam" id="PF01266">
    <property type="entry name" value="DAO"/>
    <property type="match status" value="1"/>
</dbReference>
<evidence type="ECO:0000256" key="3">
    <source>
        <dbReference type="ARBA" id="ARBA00022630"/>
    </source>
</evidence>
<dbReference type="PANTHER" id="PTHR11530:SF16">
    <property type="entry name" value="D-AMINO ACID OXIDASE (AFU_ORTHOLOGUE AFUA_5G11290)"/>
    <property type="match status" value="1"/>
</dbReference>
<name>A0A1E4T8I3_9ASCO</name>
<keyword evidence="3" id="KW-0285">Flavoprotein</keyword>
<dbReference type="GO" id="GO:0019478">
    <property type="term" value="P:D-amino acid catabolic process"/>
    <property type="evidence" value="ECO:0007669"/>
    <property type="project" value="TreeGrafter"/>
</dbReference>
<evidence type="ECO:0000313" key="8">
    <source>
        <dbReference type="EMBL" id="ODV88052.1"/>
    </source>
</evidence>
<dbReference type="SUPFAM" id="SSF51971">
    <property type="entry name" value="Nucleotide-binding domain"/>
    <property type="match status" value="1"/>
</dbReference>
<keyword evidence="4 6" id="KW-0274">FAD</keyword>
<organism evidence="8 9">
    <name type="scientific">[Candida] arabinofermentans NRRL YB-2248</name>
    <dbReference type="NCBI Taxonomy" id="983967"/>
    <lineage>
        <taxon>Eukaryota</taxon>
        <taxon>Fungi</taxon>
        <taxon>Dikarya</taxon>
        <taxon>Ascomycota</taxon>
        <taxon>Saccharomycotina</taxon>
        <taxon>Pichiomycetes</taxon>
        <taxon>Pichiales</taxon>
        <taxon>Pichiaceae</taxon>
        <taxon>Ogataea</taxon>
        <taxon>Ogataea/Candida clade</taxon>
    </lineage>
</organism>
<feature type="binding site" evidence="6">
    <location>
        <begin position="45"/>
        <end position="46"/>
    </location>
    <ligand>
        <name>FAD</name>
        <dbReference type="ChEBI" id="CHEBI:57692"/>
    </ligand>
</feature>
<evidence type="ECO:0000256" key="6">
    <source>
        <dbReference type="PIRSR" id="PIRSR000189-1"/>
    </source>
</evidence>